<comment type="caution">
    <text evidence="5">The sequence shown here is derived from an EMBL/GenBank/DDBJ whole genome shotgun (WGS) entry which is preliminary data.</text>
</comment>
<comment type="similarity">
    <text evidence="1">Belongs to the thaumatin family.</text>
</comment>
<dbReference type="Proteomes" id="UP000245207">
    <property type="component" value="Unassembled WGS sequence"/>
</dbReference>
<feature type="disulfide bond" evidence="3">
    <location>
        <begin position="141"/>
        <end position="215"/>
    </location>
</feature>
<dbReference type="FunFam" id="2.60.110.10:FF:000003">
    <property type="entry name" value="Thaumatin I"/>
    <property type="match status" value="1"/>
</dbReference>
<sequence>MAYHVKNCLISFIILTIFCFTSTQAANFDVINQCPYTVWAAASPGGGRRLETGQSWQLTVAPGTAGARIWGRTNCNFDANGRGKCETGDCNGLLECQGYGTPPNTLAEFALNQDNNNDFPDISLVDGFNIPMEFSPVDASCKKLSCAADLNSQCPEQLRTQGGCNNPCTVFKTVEYCCTTERGSCGPTDYSRFFKDRCPDAYSYPQDDPTSQSSCPGGTNYKVVFCP</sequence>
<dbReference type="AlphaFoldDB" id="A0A2U1LBX5"/>
<evidence type="ECO:0000256" key="2">
    <source>
        <dbReference type="ARBA" id="ARBA00023157"/>
    </source>
</evidence>
<dbReference type="InterPro" id="IPR037176">
    <property type="entry name" value="Osmotin/thaumatin-like_sf"/>
</dbReference>
<evidence type="ECO:0000313" key="6">
    <source>
        <dbReference type="Proteomes" id="UP000245207"/>
    </source>
</evidence>
<evidence type="ECO:0000256" key="1">
    <source>
        <dbReference type="ARBA" id="ARBA00010607"/>
    </source>
</evidence>
<feature type="disulfide bond" evidence="3">
    <location>
        <begin position="75"/>
        <end position="85"/>
    </location>
</feature>
<accession>A0A2U1LBX5</accession>
<feature type="disulfide bond" evidence="3">
    <location>
        <begin position="34"/>
        <end position="226"/>
    </location>
</feature>
<keyword evidence="6" id="KW-1185">Reference proteome</keyword>
<feature type="disulfide bond" evidence="3">
    <location>
        <begin position="178"/>
        <end position="185"/>
    </location>
</feature>
<gene>
    <name evidence="5" type="ORF">CTI12_AA508290</name>
</gene>
<dbReference type="PRINTS" id="PR00347">
    <property type="entry name" value="THAUMATIN"/>
</dbReference>
<evidence type="ECO:0000313" key="5">
    <source>
        <dbReference type="EMBL" id="PWA46500.1"/>
    </source>
</evidence>
<dbReference type="OrthoDB" id="430315at2759"/>
<reference evidence="5 6" key="1">
    <citation type="journal article" date="2018" name="Mol. Plant">
        <title>The genome of Artemisia annua provides insight into the evolution of Asteraceae family and artemisinin biosynthesis.</title>
        <authorList>
            <person name="Shen Q."/>
            <person name="Zhang L."/>
            <person name="Liao Z."/>
            <person name="Wang S."/>
            <person name="Yan T."/>
            <person name="Shi P."/>
            <person name="Liu M."/>
            <person name="Fu X."/>
            <person name="Pan Q."/>
            <person name="Wang Y."/>
            <person name="Lv Z."/>
            <person name="Lu X."/>
            <person name="Zhang F."/>
            <person name="Jiang W."/>
            <person name="Ma Y."/>
            <person name="Chen M."/>
            <person name="Hao X."/>
            <person name="Li L."/>
            <person name="Tang Y."/>
            <person name="Lv G."/>
            <person name="Zhou Y."/>
            <person name="Sun X."/>
            <person name="Brodelius P.E."/>
            <person name="Rose J.K.C."/>
            <person name="Tang K."/>
        </authorList>
    </citation>
    <scope>NUCLEOTIDE SEQUENCE [LARGE SCALE GENOMIC DNA]</scope>
    <source>
        <strain evidence="6">cv. Huhao1</strain>
        <tissue evidence="5">Leaf</tissue>
    </source>
</reference>
<dbReference type="InterPro" id="IPR017949">
    <property type="entry name" value="Thaumatin_CS"/>
</dbReference>
<keyword evidence="2 3" id="KW-1015">Disulfide bond</keyword>
<feature type="disulfide bond" evidence="3">
    <location>
        <begin position="90"/>
        <end position="96"/>
    </location>
</feature>
<dbReference type="PROSITE" id="PS51367">
    <property type="entry name" value="THAUMATIN_2"/>
    <property type="match status" value="1"/>
</dbReference>
<keyword evidence="4" id="KW-0732">Signal</keyword>
<dbReference type="PANTHER" id="PTHR31048">
    <property type="entry name" value="OS03G0233200 PROTEIN"/>
    <property type="match status" value="1"/>
</dbReference>
<dbReference type="Gene3D" id="2.60.110.10">
    <property type="entry name" value="Thaumatin"/>
    <property type="match status" value="1"/>
</dbReference>
<feature type="chain" id="PRO_5015513460" evidence="4">
    <location>
        <begin position="26"/>
        <end position="227"/>
    </location>
</feature>
<evidence type="ECO:0000256" key="3">
    <source>
        <dbReference type="PIRSR" id="PIRSR002703-1"/>
    </source>
</evidence>
<organism evidence="5 6">
    <name type="scientific">Artemisia annua</name>
    <name type="common">Sweet wormwood</name>
    <dbReference type="NCBI Taxonomy" id="35608"/>
    <lineage>
        <taxon>Eukaryota</taxon>
        <taxon>Viridiplantae</taxon>
        <taxon>Streptophyta</taxon>
        <taxon>Embryophyta</taxon>
        <taxon>Tracheophyta</taxon>
        <taxon>Spermatophyta</taxon>
        <taxon>Magnoliopsida</taxon>
        <taxon>eudicotyledons</taxon>
        <taxon>Gunneridae</taxon>
        <taxon>Pentapetalae</taxon>
        <taxon>asterids</taxon>
        <taxon>campanulids</taxon>
        <taxon>Asterales</taxon>
        <taxon>Asteraceae</taxon>
        <taxon>Asteroideae</taxon>
        <taxon>Anthemideae</taxon>
        <taxon>Artemisiinae</taxon>
        <taxon>Artemisia</taxon>
    </lineage>
</organism>
<name>A0A2U1LBX5_ARTAN</name>
<dbReference type="InterPro" id="IPR001938">
    <property type="entry name" value="Thaumatin"/>
</dbReference>
<dbReference type="EMBL" id="PKPP01010256">
    <property type="protein sequence ID" value="PWA46500.1"/>
    <property type="molecule type" value="Genomic_DNA"/>
</dbReference>
<proteinExistence type="inferred from homology"/>
<feature type="disulfide bond" evidence="3">
    <location>
        <begin position="146"/>
        <end position="198"/>
    </location>
</feature>
<evidence type="ECO:0000256" key="4">
    <source>
        <dbReference type="SAM" id="SignalP"/>
    </source>
</evidence>
<dbReference type="STRING" id="35608.A0A2U1LBX5"/>
<dbReference type="PROSITE" id="PS00316">
    <property type="entry name" value="THAUMATIN_1"/>
    <property type="match status" value="1"/>
</dbReference>
<dbReference type="SUPFAM" id="SSF49870">
    <property type="entry name" value="Osmotin, thaumatin-like protein"/>
    <property type="match status" value="1"/>
</dbReference>
<feature type="disulfide bond" evidence="3">
    <location>
        <begin position="168"/>
        <end position="177"/>
    </location>
</feature>
<feature type="disulfide bond" evidence="3">
    <location>
        <begin position="154"/>
        <end position="164"/>
    </location>
</feature>
<protein>
    <submittedName>
        <fullName evidence="5">Thaumatin-like protein 2</fullName>
    </submittedName>
</protein>
<dbReference type="PIRSF" id="PIRSF002703">
    <property type="entry name" value="Thaumatin"/>
    <property type="match status" value="1"/>
</dbReference>
<dbReference type="SMART" id="SM00205">
    <property type="entry name" value="THN"/>
    <property type="match status" value="1"/>
</dbReference>
<dbReference type="Pfam" id="PF00314">
    <property type="entry name" value="Thaumatin"/>
    <property type="match status" value="1"/>
</dbReference>
<feature type="signal peptide" evidence="4">
    <location>
        <begin position="1"/>
        <end position="25"/>
    </location>
</feature>